<reference evidence="4" key="2">
    <citation type="submission" date="2016-05" db="EMBL/GenBank/DDBJ databases">
        <authorList>
            <person name="Lavstsen T."/>
            <person name="Jespersen J.S."/>
        </authorList>
    </citation>
    <scope>NUCLEOTIDE SEQUENCE [LARGE SCALE GENOMIC DNA]</scope>
</reference>
<protein>
    <submittedName>
        <fullName evidence="4">Uncharacterized protein</fullName>
    </submittedName>
</protein>
<evidence type="ECO:0000256" key="2">
    <source>
        <dbReference type="SAM" id="Phobius"/>
    </source>
</evidence>
<evidence type="ECO:0000313" key="5">
    <source>
        <dbReference type="Proteomes" id="UP000078546"/>
    </source>
</evidence>
<dbReference type="Proteomes" id="UP000078546">
    <property type="component" value="Unassembled WGS sequence"/>
</dbReference>
<keyword evidence="2" id="KW-1133">Transmembrane helix</keyword>
<evidence type="ECO:0000313" key="3">
    <source>
        <dbReference type="EMBL" id="SBS82548.1"/>
    </source>
</evidence>
<feature type="transmembrane region" description="Helical" evidence="2">
    <location>
        <begin position="164"/>
        <end position="190"/>
    </location>
</feature>
<organism evidence="4 5">
    <name type="scientific">Plasmodium ovale curtisi</name>
    <dbReference type="NCBI Taxonomy" id="864141"/>
    <lineage>
        <taxon>Eukaryota</taxon>
        <taxon>Sar</taxon>
        <taxon>Alveolata</taxon>
        <taxon>Apicomplexa</taxon>
        <taxon>Aconoidasida</taxon>
        <taxon>Haemosporida</taxon>
        <taxon>Plasmodiidae</taxon>
        <taxon>Plasmodium</taxon>
        <taxon>Plasmodium (Plasmodium)</taxon>
    </lineage>
</organism>
<feature type="transmembrane region" description="Helical" evidence="2">
    <location>
        <begin position="43"/>
        <end position="63"/>
    </location>
</feature>
<dbReference type="EMBL" id="FLQU01000214">
    <property type="protein sequence ID" value="SBS82548.1"/>
    <property type="molecule type" value="Genomic_DNA"/>
</dbReference>
<dbReference type="AlphaFoldDB" id="A0A1A8XAU8"/>
<gene>
    <name evidence="4" type="ORF">POVCU1_076330</name>
    <name evidence="3" type="ORF">POVCU2_0015870</name>
</gene>
<dbReference type="EMBL" id="FLQV01003366">
    <property type="protein sequence ID" value="SBT02389.1"/>
    <property type="molecule type" value="Genomic_DNA"/>
</dbReference>
<keyword evidence="2" id="KW-0812">Transmembrane</keyword>
<reference evidence="5 6" key="1">
    <citation type="submission" date="2016-05" db="EMBL/GenBank/DDBJ databases">
        <authorList>
            <person name="Naeem Raeece"/>
        </authorList>
    </citation>
    <scope>NUCLEOTIDE SEQUENCE [LARGE SCALE GENOMIC DNA]</scope>
</reference>
<sequence length="203" mass="23551">MMTKSYGKGNTNAMYRKKGKPFNRKINTENVTALMEYYKKGKLNAFLLYFVKIFIFTLLIWIYQCDNSKGIIQQCCAKFDKVNTVYIRPNRFLGENLKYEQQRKETTQQELFSKKDEIYQDAKFKVDTRAHTDKMDSKDESKSCDKSQESLALENKNSSPRKTFVSLASLGHGLVAFPFLMGSIFCFPLMDTLNKIVSNKDSQ</sequence>
<accession>A0A1A8XAU8</accession>
<name>A0A1A8XAU8_PLAOA</name>
<evidence type="ECO:0000256" key="1">
    <source>
        <dbReference type="SAM" id="MobiDB-lite"/>
    </source>
</evidence>
<feature type="compositionally biased region" description="Basic and acidic residues" evidence="1">
    <location>
        <begin position="130"/>
        <end position="148"/>
    </location>
</feature>
<dbReference type="Proteomes" id="UP000078560">
    <property type="component" value="Unassembled WGS sequence"/>
</dbReference>
<evidence type="ECO:0000313" key="6">
    <source>
        <dbReference type="Proteomes" id="UP000078560"/>
    </source>
</evidence>
<keyword evidence="2" id="KW-0472">Membrane</keyword>
<proteinExistence type="predicted"/>
<evidence type="ECO:0000313" key="4">
    <source>
        <dbReference type="EMBL" id="SBT02389.1"/>
    </source>
</evidence>
<feature type="region of interest" description="Disordered" evidence="1">
    <location>
        <begin position="130"/>
        <end position="155"/>
    </location>
</feature>